<dbReference type="InterPro" id="IPR022385">
    <property type="entry name" value="Rhs_assc_core"/>
</dbReference>
<keyword evidence="2" id="KW-1185">Reference proteome</keyword>
<comment type="caution">
    <text evidence="1">The sequence shown here is derived from an EMBL/GenBank/DDBJ whole genome shotgun (WGS) entry which is preliminary data.</text>
</comment>
<dbReference type="PRINTS" id="PR00394">
    <property type="entry name" value="RHSPROTEIN"/>
</dbReference>
<dbReference type="Gene3D" id="2.180.10.10">
    <property type="entry name" value="RHS repeat-associated core"/>
    <property type="match status" value="1"/>
</dbReference>
<dbReference type="NCBIfam" id="TIGR03696">
    <property type="entry name" value="Rhs_assc_core"/>
    <property type="match status" value="1"/>
</dbReference>
<gene>
    <name evidence="1" type="ORF">G3N55_12350</name>
</gene>
<organism evidence="1 2">
    <name type="scientific">Dissulfurirhabdus thermomarina</name>
    <dbReference type="NCBI Taxonomy" id="1765737"/>
    <lineage>
        <taxon>Bacteria</taxon>
        <taxon>Deltaproteobacteria</taxon>
        <taxon>Dissulfurirhabdaceae</taxon>
        <taxon>Dissulfurirhabdus</taxon>
    </lineage>
</organism>
<dbReference type="PANTHER" id="PTHR32305:SF15">
    <property type="entry name" value="PROTEIN RHSA-RELATED"/>
    <property type="match status" value="1"/>
</dbReference>
<dbReference type="EMBL" id="JAAGRR010000241">
    <property type="protein sequence ID" value="NDY43625.1"/>
    <property type="molecule type" value="Genomic_DNA"/>
</dbReference>
<proteinExistence type="predicted"/>
<evidence type="ECO:0000313" key="2">
    <source>
        <dbReference type="Proteomes" id="UP000469346"/>
    </source>
</evidence>
<dbReference type="PANTHER" id="PTHR32305">
    <property type="match status" value="1"/>
</dbReference>
<accession>A0A6N9TQU3</accession>
<dbReference type="InterPro" id="IPR050708">
    <property type="entry name" value="T6SS_VgrG/RHS"/>
</dbReference>
<dbReference type="AlphaFoldDB" id="A0A6N9TQU3"/>
<dbReference type="Proteomes" id="UP000469346">
    <property type="component" value="Unassembled WGS sequence"/>
</dbReference>
<sequence length="166" mass="17998">MRYDYAAFGARRRHGGRVRQALVFPGQYLDEETGLHYNWHRYYDPSTGRYLSPDPIGLAGGLNLYGYVGNNPINYVDPTGQFLVSGTVLVGYVYGPAIVAAGTAAAYRLGPYLPAIGEFLEGFVMPGPPPPSPAGYAGSATRYAIDEAIDRVSDWIQDAPVDNCSK</sequence>
<protein>
    <submittedName>
        <fullName evidence="1">RHS repeat-associated core domain-containing protein</fullName>
    </submittedName>
</protein>
<evidence type="ECO:0000313" key="1">
    <source>
        <dbReference type="EMBL" id="NDY43625.1"/>
    </source>
</evidence>
<dbReference type="RefSeq" id="WP_163300005.1">
    <property type="nucleotide sequence ID" value="NZ_JAATWC010000022.1"/>
</dbReference>
<name>A0A6N9TQU3_DISTH</name>
<reference evidence="1 2" key="1">
    <citation type="submission" date="2020-02" db="EMBL/GenBank/DDBJ databases">
        <title>Comparative genomics of sulfur disproportionating microorganisms.</title>
        <authorList>
            <person name="Ward L.M."/>
            <person name="Bertran E."/>
            <person name="Johnston D.T."/>
        </authorList>
    </citation>
    <scope>NUCLEOTIDE SEQUENCE [LARGE SCALE GENOMIC DNA]</scope>
    <source>
        <strain evidence="1 2">DSM 100025</strain>
    </source>
</reference>